<dbReference type="AlphaFoldDB" id="A0A6V8QLC1"/>
<reference evidence="1 2" key="1">
    <citation type="submission" date="2020-07" db="EMBL/GenBank/DDBJ databases">
        <title>Trichoderma asperellum IC-1 whole genome shotgun sequence.</title>
        <authorList>
            <person name="Kanamasa S."/>
            <person name="Takahashi H."/>
        </authorList>
    </citation>
    <scope>NUCLEOTIDE SEQUENCE [LARGE SCALE GENOMIC DNA]</scope>
    <source>
        <strain evidence="1 2">IC-1</strain>
    </source>
</reference>
<evidence type="ECO:0000313" key="1">
    <source>
        <dbReference type="EMBL" id="GFP53215.1"/>
    </source>
</evidence>
<accession>A0A6V8QLC1</accession>
<dbReference type="EMBL" id="BLZH01000002">
    <property type="protein sequence ID" value="GFP53215.1"/>
    <property type="molecule type" value="Genomic_DNA"/>
</dbReference>
<name>A0A6V8QLC1_TRIAP</name>
<gene>
    <name evidence="1" type="ORF">TASIC1_0002039900</name>
</gene>
<evidence type="ECO:0000313" key="2">
    <source>
        <dbReference type="Proteomes" id="UP000517252"/>
    </source>
</evidence>
<sequence length="147" mass="16412">MYTTGNADKRRSDKRIACTCAVHKTGQQGPQIPALLHMELHCIAPHRHRTGTTHTGILLQCYGVAAWPDTATYFFAYPGRGKVQVPPRKQSLTRAPCTLGMLVLKFRSPDRCVAFLEPAGQDLRWVAGARYAKRWPGVVQAVGHKYR</sequence>
<proteinExistence type="predicted"/>
<organism evidence="1 2">
    <name type="scientific">Trichoderma asperellum</name>
    <name type="common">Filamentous fungus</name>
    <dbReference type="NCBI Taxonomy" id="101201"/>
    <lineage>
        <taxon>Eukaryota</taxon>
        <taxon>Fungi</taxon>
        <taxon>Dikarya</taxon>
        <taxon>Ascomycota</taxon>
        <taxon>Pezizomycotina</taxon>
        <taxon>Sordariomycetes</taxon>
        <taxon>Hypocreomycetidae</taxon>
        <taxon>Hypocreales</taxon>
        <taxon>Hypocreaceae</taxon>
        <taxon>Trichoderma</taxon>
    </lineage>
</organism>
<comment type="caution">
    <text evidence="1">The sequence shown here is derived from an EMBL/GenBank/DDBJ whole genome shotgun (WGS) entry which is preliminary data.</text>
</comment>
<protein>
    <submittedName>
        <fullName evidence="1">Uncharacterized protein</fullName>
    </submittedName>
</protein>
<dbReference type="Proteomes" id="UP000517252">
    <property type="component" value="Unassembled WGS sequence"/>
</dbReference>